<keyword evidence="3" id="KW-1185">Reference proteome</keyword>
<proteinExistence type="predicted"/>
<reference evidence="2 3" key="1">
    <citation type="submission" date="2024-03" db="EMBL/GenBank/DDBJ databases">
        <title>The Genome Sequence of Enterococcus sp. DIV2402.</title>
        <authorList>
            <consortium name="The Broad Institute Genomics Platform"/>
            <consortium name="The Broad Institute Microbial Omics Core"/>
            <consortium name="The Broad Institute Genomic Center for Infectious Diseases"/>
            <person name="Earl A."/>
            <person name="Manson A."/>
            <person name="Gilmore M."/>
            <person name="Schwartman J."/>
            <person name="Shea T."/>
            <person name="Abouelleil A."/>
            <person name="Cao P."/>
            <person name="Chapman S."/>
            <person name="Cusick C."/>
            <person name="Young S."/>
            <person name="Neafsey D."/>
            <person name="Nusbaum C."/>
            <person name="Birren B."/>
        </authorList>
    </citation>
    <scope>NUCLEOTIDE SEQUENCE [LARGE SCALE GENOMIC DNA]</scope>
    <source>
        <strain evidence="2 3">DIV2402</strain>
    </source>
</reference>
<dbReference type="Proteomes" id="UP000664701">
    <property type="component" value="Chromosome"/>
</dbReference>
<dbReference type="SUPFAM" id="SSF46955">
    <property type="entry name" value="Putative DNA-binding domain"/>
    <property type="match status" value="1"/>
</dbReference>
<protein>
    <recommendedName>
        <fullName evidence="1">HTH merR-type domain-containing protein</fullName>
    </recommendedName>
</protein>
<dbReference type="PROSITE" id="PS50937">
    <property type="entry name" value="HTH_MERR_2"/>
    <property type="match status" value="1"/>
</dbReference>
<accession>A0ABZ2SP01</accession>
<evidence type="ECO:0000313" key="3">
    <source>
        <dbReference type="Proteomes" id="UP000664701"/>
    </source>
</evidence>
<dbReference type="InterPro" id="IPR009061">
    <property type="entry name" value="DNA-bd_dom_put_sf"/>
</dbReference>
<evidence type="ECO:0000313" key="2">
    <source>
        <dbReference type="EMBL" id="WYJ75939.1"/>
    </source>
</evidence>
<dbReference type="Pfam" id="PF13411">
    <property type="entry name" value="MerR_1"/>
    <property type="match status" value="1"/>
</dbReference>
<dbReference type="RefSeq" id="WP_207942003.1">
    <property type="nucleotide sequence ID" value="NZ_CP147251.1"/>
</dbReference>
<gene>
    <name evidence="2" type="ORF">DOK78_000527</name>
</gene>
<name>A0ABZ2SP01_9ENTE</name>
<sequence length="158" mass="18579">MKSSLLKQLLDSDHLLVGISELSDMSGTSPRQLRYWEEKGWITSVADKNHAARRYRLPTVVKVELIKYYLDEGFTLKKAVEKADERIKKVHHIRKVLSQSLRDIEIIDDRFTVFSINHFEPEQERLVILHDGNDDTLHYRLFSADQTVNYEQLCNELH</sequence>
<dbReference type="CDD" id="cd01105">
    <property type="entry name" value="HTH_GlnR-like"/>
    <property type="match status" value="1"/>
</dbReference>
<dbReference type="InterPro" id="IPR000551">
    <property type="entry name" value="MerR-type_HTH_dom"/>
</dbReference>
<evidence type="ECO:0000259" key="1">
    <source>
        <dbReference type="PROSITE" id="PS50937"/>
    </source>
</evidence>
<dbReference type="EMBL" id="CP147251">
    <property type="protein sequence ID" value="WYJ75939.1"/>
    <property type="molecule type" value="Genomic_DNA"/>
</dbReference>
<feature type="domain" description="HTH merR-type" evidence="1">
    <location>
        <begin position="19"/>
        <end position="85"/>
    </location>
</feature>
<dbReference type="SMART" id="SM00422">
    <property type="entry name" value="HTH_MERR"/>
    <property type="match status" value="1"/>
</dbReference>
<dbReference type="Gene3D" id="1.10.1660.10">
    <property type="match status" value="1"/>
</dbReference>
<organism evidence="2 3">
    <name type="scientific">Candidatus Enterococcus lowellii</name>
    <dbReference type="NCBI Taxonomy" id="2230877"/>
    <lineage>
        <taxon>Bacteria</taxon>
        <taxon>Bacillati</taxon>
        <taxon>Bacillota</taxon>
        <taxon>Bacilli</taxon>
        <taxon>Lactobacillales</taxon>
        <taxon>Enterococcaceae</taxon>
        <taxon>Enterococcus</taxon>
    </lineage>
</organism>